<dbReference type="RefSeq" id="WP_073378594.1">
    <property type="nucleotide sequence ID" value="NZ_FQXS01000031.1"/>
</dbReference>
<dbReference type="STRING" id="1121409.SAMN02745124_03796"/>
<name>A0A1M5YC10_9BACT</name>
<dbReference type="Proteomes" id="UP000184139">
    <property type="component" value="Unassembled WGS sequence"/>
</dbReference>
<dbReference type="PANTHER" id="PTHR34309:SF1">
    <property type="entry name" value="PROTEIN GLCG"/>
    <property type="match status" value="1"/>
</dbReference>
<evidence type="ECO:0000313" key="1">
    <source>
        <dbReference type="EMBL" id="SHI09043.1"/>
    </source>
</evidence>
<protein>
    <submittedName>
        <fullName evidence="1">Uncharacterized conserved protein GlcG, DUF336 family</fullName>
    </submittedName>
</protein>
<proteinExistence type="predicted"/>
<reference evidence="1 2" key="1">
    <citation type="submission" date="2016-11" db="EMBL/GenBank/DDBJ databases">
        <authorList>
            <person name="Jaros S."/>
            <person name="Januszkiewicz K."/>
            <person name="Wedrychowicz H."/>
        </authorList>
    </citation>
    <scope>NUCLEOTIDE SEQUENCE [LARGE SCALE GENOMIC DNA]</scope>
    <source>
        <strain evidence="1 2">DSM 9705</strain>
    </source>
</reference>
<evidence type="ECO:0000313" key="2">
    <source>
        <dbReference type="Proteomes" id="UP000184139"/>
    </source>
</evidence>
<dbReference type="InterPro" id="IPR038084">
    <property type="entry name" value="PduO/GlcC-like_sf"/>
</dbReference>
<dbReference type="EMBL" id="FQXS01000031">
    <property type="protein sequence ID" value="SHI09043.1"/>
    <property type="molecule type" value="Genomic_DNA"/>
</dbReference>
<gene>
    <name evidence="1" type="ORF">SAMN02745124_03796</name>
</gene>
<dbReference type="PANTHER" id="PTHR34309">
    <property type="entry name" value="SLR1406 PROTEIN"/>
    <property type="match status" value="1"/>
</dbReference>
<dbReference type="Gene3D" id="3.30.450.150">
    <property type="entry name" value="Haem-degrading domain"/>
    <property type="match status" value="1"/>
</dbReference>
<dbReference type="OrthoDB" id="9815788at2"/>
<sequence length="140" mass="14496">MKIAPKLTLEDARLMMTAAEKKAVEIGVDMDIAIVDDGGHLLLFQRMDNARITSITIAIDKAFTAAAARKSTRAYGEVSGPGQPAFGINTSIGGRFMIFAGGLPIFIDDQPVGGIGCSSGSPGQDEEVAQAGLDALLGSL</sequence>
<dbReference type="Pfam" id="PF03928">
    <property type="entry name" value="HbpS-like"/>
    <property type="match status" value="1"/>
</dbReference>
<dbReference type="AlphaFoldDB" id="A0A1M5YC10"/>
<dbReference type="InterPro" id="IPR052517">
    <property type="entry name" value="GlcG_carb_metab_protein"/>
</dbReference>
<keyword evidence="2" id="KW-1185">Reference proteome</keyword>
<organism evidence="1 2">
    <name type="scientific">Desulfofustis glycolicus DSM 9705</name>
    <dbReference type="NCBI Taxonomy" id="1121409"/>
    <lineage>
        <taxon>Bacteria</taxon>
        <taxon>Pseudomonadati</taxon>
        <taxon>Thermodesulfobacteriota</taxon>
        <taxon>Desulfobulbia</taxon>
        <taxon>Desulfobulbales</taxon>
        <taxon>Desulfocapsaceae</taxon>
        <taxon>Desulfofustis</taxon>
    </lineage>
</organism>
<dbReference type="InterPro" id="IPR005624">
    <property type="entry name" value="PduO/GlcC-like"/>
</dbReference>
<accession>A0A1M5YC10</accession>
<dbReference type="SUPFAM" id="SSF143744">
    <property type="entry name" value="GlcG-like"/>
    <property type="match status" value="1"/>
</dbReference>